<dbReference type="InterPro" id="IPR036761">
    <property type="entry name" value="TTHA0802/YceI-like_sf"/>
</dbReference>
<dbReference type="RefSeq" id="WP_128767915.1">
    <property type="nucleotide sequence ID" value="NZ_RXOC01000002.1"/>
</dbReference>
<reference evidence="1 2" key="1">
    <citation type="submission" date="2018-12" db="EMBL/GenBank/DDBJ databases">
        <title>The Draft Genome Sequence of the Soil Bacterium Pedobacter tournemirensis R1.</title>
        <authorList>
            <person name="He J."/>
        </authorList>
    </citation>
    <scope>NUCLEOTIDE SEQUENCE [LARGE SCALE GENOMIC DNA]</scope>
    <source>
        <strain evidence="1 2">R1</strain>
    </source>
</reference>
<proteinExistence type="predicted"/>
<evidence type="ECO:0000313" key="2">
    <source>
        <dbReference type="Proteomes" id="UP000290848"/>
    </source>
</evidence>
<dbReference type="Gene3D" id="2.40.128.110">
    <property type="entry name" value="Lipid/polyisoprenoid-binding, YceI-like"/>
    <property type="match status" value="1"/>
</dbReference>
<sequence length="207" mass="23410">MIRYHKFLLSFLLLFPAFSLLISFREADHGQTAARWVVIKGGSLQVQGSTNINTFNCAITGYSSPDTIVVYKKQGNAAAVSLNGGLSLDVKLFDCRNPVMTSDLRKTLKAKDYPKLKIRFLSLNEFPKLDSQTDNVTGVVDIELAGVTRRFIVNYKFFRDQQKIIRLIGERDVHFSDFNLTPPRKLGGMIKTDNKLRVQFELGMKSI</sequence>
<accession>A0A4Q0ME20</accession>
<protein>
    <submittedName>
        <fullName evidence="1">YceI family protein</fullName>
    </submittedName>
</protein>
<gene>
    <name evidence="1" type="ORF">EKH83_02985</name>
</gene>
<dbReference type="SUPFAM" id="SSF101874">
    <property type="entry name" value="YceI-like"/>
    <property type="match status" value="1"/>
</dbReference>
<organism evidence="1 2">
    <name type="scientific">Arcticibacter tournemirensis</name>
    <dbReference type="NCBI Taxonomy" id="699437"/>
    <lineage>
        <taxon>Bacteria</taxon>
        <taxon>Pseudomonadati</taxon>
        <taxon>Bacteroidota</taxon>
        <taxon>Sphingobacteriia</taxon>
        <taxon>Sphingobacteriales</taxon>
        <taxon>Sphingobacteriaceae</taxon>
        <taxon>Arcticibacter</taxon>
    </lineage>
</organism>
<evidence type="ECO:0000313" key="1">
    <source>
        <dbReference type="EMBL" id="RXF71668.1"/>
    </source>
</evidence>
<dbReference type="AlphaFoldDB" id="A0A4Q0ME20"/>
<dbReference type="EMBL" id="RXOC01000002">
    <property type="protein sequence ID" value="RXF71668.1"/>
    <property type="molecule type" value="Genomic_DNA"/>
</dbReference>
<dbReference type="Proteomes" id="UP000290848">
    <property type="component" value="Unassembled WGS sequence"/>
</dbReference>
<comment type="caution">
    <text evidence="1">The sequence shown here is derived from an EMBL/GenBank/DDBJ whole genome shotgun (WGS) entry which is preliminary data.</text>
</comment>
<name>A0A4Q0ME20_9SPHI</name>